<keyword evidence="3" id="KW-0547">Nucleotide-binding</keyword>
<evidence type="ECO:0000259" key="7">
    <source>
        <dbReference type="PROSITE" id="PS50109"/>
    </source>
</evidence>
<dbReference type="CDD" id="cd00075">
    <property type="entry name" value="HATPase"/>
    <property type="match status" value="1"/>
</dbReference>
<evidence type="ECO:0000313" key="8">
    <source>
        <dbReference type="EMBL" id="MPM18694.1"/>
    </source>
</evidence>
<dbReference type="GO" id="GO:0000160">
    <property type="term" value="P:phosphorelay signal transduction system"/>
    <property type="evidence" value="ECO:0007669"/>
    <property type="project" value="UniProtKB-KW"/>
</dbReference>
<dbReference type="PANTHER" id="PTHR43065">
    <property type="entry name" value="SENSOR HISTIDINE KINASE"/>
    <property type="match status" value="1"/>
</dbReference>
<dbReference type="SUPFAM" id="SSF55874">
    <property type="entry name" value="ATPase domain of HSP90 chaperone/DNA topoisomerase II/histidine kinase"/>
    <property type="match status" value="1"/>
</dbReference>
<accession>A0A644XXB9</accession>
<comment type="caution">
    <text evidence="8">The sequence shown here is derived from an EMBL/GenBank/DDBJ whole genome shotgun (WGS) entry which is preliminary data.</text>
</comment>
<organism evidence="8">
    <name type="scientific">bioreactor metagenome</name>
    <dbReference type="NCBI Taxonomy" id="1076179"/>
    <lineage>
        <taxon>unclassified sequences</taxon>
        <taxon>metagenomes</taxon>
        <taxon>ecological metagenomes</taxon>
    </lineage>
</organism>
<dbReference type="PROSITE" id="PS50109">
    <property type="entry name" value="HIS_KIN"/>
    <property type="match status" value="1"/>
</dbReference>
<keyword evidence="6" id="KW-0902">Two-component regulatory system</keyword>
<dbReference type="GO" id="GO:0005524">
    <property type="term" value="F:ATP binding"/>
    <property type="evidence" value="ECO:0007669"/>
    <property type="project" value="UniProtKB-KW"/>
</dbReference>
<evidence type="ECO:0000256" key="1">
    <source>
        <dbReference type="ARBA" id="ARBA00022553"/>
    </source>
</evidence>
<keyword evidence="2" id="KW-0808">Transferase</keyword>
<evidence type="ECO:0000256" key="2">
    <source>
        <dbReference type="ARBA" id="ARBA00022679"/>
    </source>
</evidence>
<dbReference type="InterPro" id="IPR003594">
    <property type="entry name" value="HATPase_dom"/>
</dbReference>
<evidence type="ECO:0000256" key="3">
    <source>
        <dbReference type="ARBA" id="ARBA00022741"/>
    </source>
</evidence>
<reference evidence="8" key="1">
    <citation type="submission" date="2019-08" db="EMBL/GenBank/DDBJ databases">
        <authorList>
            <person name="Kucharzyk K."/>
            <person name="Murdoch R.W."/>
            <person name="Higgins S."/>
            <person name="Loffler F."/>
        </authorList>
    </citation>
    <scope>NUCLEOTIDE SEQUENCE</scope>
</reference>
<dbReference type="InterPro" id="IPR004358">
    <property type="entry name" value="Sig_transdc_His_kin-like_C"/>
</dbReference>
<keyword evidence="1" id="KW-0597">Phosphoprotein</keyword>
<dbReference type="SMART" id="SM00387">
    <property type="entry name" value="HATPase_c"/>
    <property type="match status" value="1"/>
</dbReference>
<name>A0A644XXB9_9ZZZZ</name>
<dbReference type="PANTHER" id="PTHR43065:SF10">
    <property type="entry name" value="PEROXIDE STRESS-ACTIVATED HISTIDINE KINASE MAK3"/>
    <property type="match status" value="1"/>
</dbReference>
<dbReference type="EMBL" id="VSSQ01003032">
    <property type="protein sequence ID" value="MPM18694.1"/>
    <property type="molecule type" value="Genomic_DNA"/>
</dbReference>
<dbReference type="InterPro" id="IPR036890">
    <property type="entry name" value="HATPase_C_sf"/>
</dbReference>
<keyword evidence="5" id="KW-0067">ATP-binding</keyword>
<protein>
    <recommendedName>
        <fullName evidence="7">Histidine kinase domain-containing protein</fullName>
    </recommendedName>
</protein>
<evidence type="ECO:0000256" key="6">
    <source>
        <dbReference type="ARBA" id="ARBA00023012"/>
    </source>
</evidence>
<dbReference type="GO" id="GO:0016301">
    <property type="term" value="F:kinase activity"/>
    <property type="evidence" value="ECO:0007669"/>
    <property type="project" value="UniProtKB-KW"/>
</dbReference>
<sequence length="185" mass="20173">MKELSLNILDIVENSTKAKASLVEIRLAEDTAAKTLVIEIKDNGSGMPPELLARVTDPFTTTRTTRKVGLGLPLFKLAAEQTGGGLVIESTVGIGTTVQAIFHTDHLDFTPVGDMGETFSVLLMGHPETDFIYERSLDERAFQLSTIEMREMLGDVSLASPEVLQWAAEYIHEQTEALRIGGAIK</sequence>
<dbReference type="AlphaFoldDB" id="A0A644XXB9"/>
<keyword evidence="4" id="KW-0418">Kinase</keyword>
<dbReference type="PRINTS" id="PR00344">
    <property type="entry name" value="BCTRLSENSOR"/>
</dbReference>
<proteinExistence type="predicted"/>
<evidence type="ECO:0000256" key="5">
    <source>
        <dbReference type="ARBA" id="ARBA00022840"/>
    </source>
</evidence>
<gene>
    <name evidence="8" type="ORF">SDC9_65107</name>
</gene>
<feature type="domain" description="Histidine kinase" evidence="7">
    <location>
        <begin position="1"/>
        <end position="106"/>
    </location>
</feature>
<dbReference type="Gene3D" id="3.30.565.10">
    <property type="entry name" value="Histidine kinase-like ATPase, C-terminal domain"/>
    <property type="match status" value="1"/>
</dbReference>
<evidence type="ECO:0000256" key="4">
    <source>
        <dbReference type="ARBA" id="ARBA00022777"/>
    </source>
</evidence>
<dbReference type="Pfam" id="PF02518">
    <property type="entry name" value="HATPase_c"/>
    <property type="match status" value="1"/>
</dbReference>
<dbReference type="InterPro" id="IPR005467">
    <property type="entry name" value="His_kinase_dom"/>
</dbReference>